<sequence>MPYTLHNPCQHIELIQKSRFLTHAAPIQSAAEAQQFIQHLSDPSATHNCWAWKIGQQYRFSDDGEPGGTAGRPMLTAIEGQDFDQVVVVVTRFFGGIKLGTGGLARAYGGCTAKCLQAGEAIELLSLTRAQCHCRFSDLARLKARLTDFEALLEAECFDAEGAELQLAVPQSRLSDLQSFIKDLSRGHSQLKPKTEN</sequence>
<dbReference type="InterPro" id="IPR036956">
    <property type="entry name" value="Impact_N_sf"/>
</dbReference>
<dbReference type="PANTHER" id="PTHR16301">
    <property type="entry name" value="IMPACT-RELATED"/>
    <property type="match status" value="1"/>
</dbReference>
<dbReference type="InterPro" id="IPR035647">
    <property type="entry name" value="EFG_III/V"/>
</dbReference>
<dbReference type="GO" id="GO:0005737">
    <property type="term" value="C:cytoplasm"/>
    <property type="evidence" value="ECO:0007669"/>
    <property type="project" value="TreeGrafter"/>
</dbReference>
<evidence type="ECO:0000259" key="2">
    <source>
        <dbReference type="Pfam" id="PF01205"/>
    </source>
</evidence>
<feature type="domain" description="Impact N-terminal" evidence="2">
    <location>
        <begin position="16"/>
        <end position="116"/>
    </location>
</feature>
<dbReference type="GO" id="GO:0043168">
    <property type="term" value="F:anion binding"/>
    <property type="evidence" value="ECO:0007669"/>
    <property type="project" value="UniProtKB-ARBA"/>
</dbReference>
<name>A0A562J2H8_9GAMM</name>
<dbReference type="Proteomes" id="UP000319627">
    <property type="component" value="Unassembled WGS sequence"/>
</dbReference>
<dbReference type="OrthoDB" id="9813771at2"/>
<proteinExistence type="inferred from homology"/>
<dbReference type="GO" id="GO:0017111">
    <property type="term" value="F:ribonucleoside triphosphate phosphatase activity"/>
    <property type="evidence" value="ECO:0007669"/>
    <property type="project" value="UniProtKB-ARBA"/>
</dbReference>
<evidence type="ECO:0000313" key="5">
    <source>
        <dbReference type="Proteomes" id="UP000319627"/>
    </source>
</evidence>
<dbReference type="GO" id="GO:0032561">
    <property type="term" value="F:guanyl ribonucleotide binding"/>
    <property type="evidence" value="ECO:0007669"/>
    <property type="project" value="UniProtKB-ARBA"/>
</dbReference>
<reference evidence="4 5" key="1">
    <citation type="submission" date="2019-07" db="EMBL/GenBank/DDBJ databases">
        <title>Genomic Encyclopedia of Type Strains, Phase I: the one thousand microbial genomes (KMG-I) project.</title>
        <authorList>
            <person name="Kyrpides N."/>
        </authorList>
    </citation>
    <scope>NUCLEOTIDE SEQUENCE [LARGE SCALE GENOMIC DNA]</scope>
    <source>
        <strain evidence="4 5">DSM 375</strain>
    </source>
</reference>
<organism evidence="4 5">
    <name type="scientific">Azomonas agilis</name>
    <dbReference type="NCBI Taxonomy" id="116849"/>
    <lineage>
        <taxon>Bacteria</taxon>
        <taxon>Pseudomonadati</taxon>
        <taxon>Pseudomonadota</taxon>
        <taxon>Gammaproteobacteria</taxon>
        <taxon>Pseudomonadales</taxon>
        <taxon>Pseudomonadaceae</taxon>
        <taxon>Azomonas</taxon>
    </lineage>
</organism>
<dbReference type="Pfam" id="PF09186">
    <property type="entry name" value="DUF1949"/>
    <property type="match status" value="1"/>
</dbReference>
<comment type="similarity">
    <text evidence="1">Belongs to the IMPACT family.</text>
</comment>
<evidence type="ECO:0000256" key="1">
    <source>
        <dbReference type="ARBA" id="ARBA00007665"/>
    </source>
</evidence>
<accession>A0A562J2H8</accession>
<dbReference type="InterPro" id="IPR001498">
    <property type="entry name" value="Impact_N"/>
</dbReference>
<dbReference type="SUPFAM" id="SSF54211">
    <property type="entry name" value="Ribosomal protein S5 domain 2-like"/>
    <property type="match status" value="1"/>
</dbReference>
<protein>
    <submittedName>
        <fullName evidence="4">Putative YigZ family protein</fullName>
    </submittedName>
</protein>
<dbReference type="RefSeq" id="WP_144569995.1">
    <property type="nucleotide sequence ID" value="NZ_VLKG01000001.1"/>
</dbReference>
<dbReference type="Gene3D" id="3.30.70.240">
    <property type="match status" value="1"/>
</dbReference>
<dbReference type="EMBL" id="VLKG01000001">
    <property type="protein sequence ID" value="TWH77320.1"/>
    <property type="molecule type" value="Genomic_DNA"/>
</dbReference>
<dbReference type="Gene3D" id="3.30.230.30">
    <property type="entry name" value="Impact, N-terminal domain"/>
    <property type="match status" value="1"/>
</dbReference>
<dbReference type="GO" id="GO:0006446">
    <property type="term" value="P:regulation of translational initiation"/>
    <property type="evidence" value="ECO:0007669"/>
    <property type="project" value="TreeGrafter"/>
</dbReference>
<dbReference type="InterPro" id="IPR023582">
    <property type="entry name" value="Impact"/>
</dbReference>
<dbReference type="InterPro" id="IPR020568">
    <property type="entry name" value="Ribosomal_Su5_D2-typ_SF"/>
</dbReference>
<comment type="caution">
    <text evidence="4">The sequence shown here is derived from an EMBL/GenBank/DDBJ whole genome shotgun (WGS) entry which is preliminary data.</text>
</comment>
<gene>
    <name evidence="4" type="ORF">LX59_00228</name>
</gene>
<evidence type="ECO:0000313" key="4">
    <source>
        <dbReference type="EMBL" id="TWH77320.1"/>
    </source>
</evidence>
<dbReference type="PANTHER" id="PTHR16301:SF20">
    <property type="entry name" value="IMPACT FAMILY MEMBER YIGZ"/>
    <property type="match status" value="1"/>
</dbReference>
<dbReference type="AlphaFoldDB" id="A0A562J2H8"/>
<keyword evidence="5" id="KW-1185">Reference proteome</keyword>
<dbReference type="Pfam" id="PF01205">
    <property type="entry name" value="Impact_N"/>
    <property type="match status" value="1"/>
</dbReference>
<dbReference type="InterPro" id="IPR015269">
    <property type="entry name" value="UPF0029_Impact_C"/>
</dbReference>
<evidence type="ECO:0000259" key="3">
    <source>
        <dbReference type="Pfam" id="PF09186"/>
    </source>
</evidence>
<dbReference type="SUPFAM" id="SSF54980">
    <property type="entry name" value="EF-G C-terminal domain-like"/>
    <property type="match status" value="1"/>
</dbReference>
<feature type="domain" description="UPF0029" evidence="3">
    <location>
        <begin position="132"/>
        <end position="187"/>
    </location>
</feature>